<proteinExistence type="predicted"/>
<evidence type="ECO:0000313" key="2">
    <source>
        <dbReference type="Proteomes" id="UP000277145"/>
    </source>
</evidence>
<organism evidence="1 2">
    <name type="scientific">Legionella pneumophila subsp. pneumophila</name>
    <dbReference type="NCBI Taxonomy" id="91891"/>
    <lineage>
        <taxon>Bacteria</taxon>
        <taxon>Pseudomonadati</taxon>
        <taxon>Pseudomonadota</taxon>
        <taxon>Gammaproteobacteria</taxon>
        <taxon>Legionellales</taxon>
        <taxon>Legionellaceae</taxon>
        <taxon>Legionella</taxon>
    </lineage>
</organism>
<protein>
    <submittedName>
        <fullName evidence="1">Uncharacterized protein</fullName>
    </submittedName>
</protein>
<evidence type="ECO:0000313" key="1">
    <source>
        <dbReference type="EMBL" id="RJY29563.1"/>
    </source>
</evidence>
<dbReference type="Proteomes" id="UP000277145">
    <property type="component" value="Unassembled WGS sequence"/>
</dbReference>
<dbReference type="EMBL" id="QWDR01000002">
    <property type="protein sequence ID" value="RJY29563.1"/>
    <property type="molecule type" value="Genomic_DNA"/>
</dbReference>
<reference evidence="1 2" key="1">
    <citation type="submission" date="2018-08" db="EMBL/GenBank/DDBJ databases">
        <title>Genome Sequences of Legionella pneumophila subsp. pneumophila Isolates, Recovered from a Drinking Water System in a Large Builging.</title>
        <authorList>
            <person name="Gomez-Alvarez V."/>
            <person name="Boczek L."/>
            <person name="King D."/>
            <person name="Pemberton A."/>
            <person name="Pfaller S."/>
            <person name="Rodgers M."/>
            <person name="Santodomingo J."/>
            <person name="Revetta R."/>
        </authorList>
    </citation>
    <scope>NUCLEOTIDE SEQUENCE [LARGE SCALE GENOMIC DNA]</scope>
    <source>
        <strain evidence="1 2">L01C.1</strain>
    </source>
</reference>
<dbReference type="RefSeq" id="WP_011213682.1">
    <property type="nucleotide sequence ID" value="NZ_CP021281.1"/>
</dbReference>
<sequence>MIEVNIWLSTASLFKQRVKHKFFGPLLASHEKGENVGHVNFNIEIDERVKESFDFIEQHASELKVKKTLRTIPTQATGASRSDIESSHLKPTMVKSDVVSHSFWPENRPTKSETIIGKRVKPEFNTHEDDMIAEDSLAPMSITHRKSALEEVDKEKKMNLDLLIEISDLEVNMEQRLLFTDDLKKLHLEKEELSKQQKQLTSTYQTELKDLKRQLARLELYLNKINGQITATERTLGYLNKLENPDPKTRAQSIELTEKLIKLKEERETTISSQHEISKLISKSEFTYNESMQKIEKKLQQVELAIKHREENLRQLDIKINGRDENDLKELREEAYRHKEFTSRKEQFIKSRDFTEGRHPDYSVTLPTVESGLTYYVDEVKILKAMQEERKQNYSIVFYNCASSAKRCLLAGIDDNLRAKLKETGLDSKFFEIRKIETCQSLRNWARTLESKLTELNFPSPGPTRVV</sequence>
<gene>
    <name evidence="1" type="ORF">D1H98_11040</name>
</gene>
<dbReference type="AlphaFoldDB" id="A0A3A6URG7"/>
<comment type="caution">
    <text evidence="1">The sequence shown here is derived from an EMBL/GenBank/DDBJ whole genome shotgun (WGS) entry which is preliminary data.</text>
</comment>
<name>A0A3A6URG7_LEGPN</name>
<accession>A0A3A6URG7</accession>